<dbReference type="VEuPathDB" id="TriTrypDB:ADEAN_000891700"/>
<keyword evidence="4" id="KW-1185">Reference proteome</keyword>
<dbReference type="InterPro" id="IPR037027">
    <property type="entry name" value="YqgF/RNaseH-like_dom_sf"/>
</dbReference>
<sequence>MMYHQTQLHPLLHALLDRSSLLSEAEQSIPVVSFAYSAATGRRQLPEVSEHYVGFGKFADRSIGTGDGLWKLEGNDFCVRKPCFIELGRLLVQVLELEVLCTKLEHQRQEILLRLRGSDDTATQNMASTLETIVFESATEADLWWKVVNTRNAEAKYTTSTLKKLGLEDAFDEFSISPLRFQENLTGQKERLLCSNVSLPFEEWLKSVADAVNMDPEGVSTLFLNVVAEEFSSLPILCKNVIDLFCNAGDLIVTSRGSEEQQVYPMTEFFTTYPTKIFSLLEKERTGKVFLNFTLDLNGLCNYLNSYFQNSGNSPDSWFRERESAMRLLSLKLKKNLVTSIKSTLVENANFHLSVDGMRFLDTICSLGPYERTFLNIEPFSDTEHSWNPEWNVVEALPSSEPALGFQRHKRICGAFREQNGVTAFCVVDEYGNLCDHTLWADCSLEKDTGRYRKQQEALKRIIVDHSPSMIVVGASGVHSLVLMRMMSDFIKDASFDFEISVVWGATRVASCYSTTQQALRQLGNYDSIIRTAIGLARFAQDPLLTLCALFDEERSVLQILPLDQYSDRFQSRLYSSLCWNMTLWVAAVGCGVDQCIKRPDSVLFIQFIPGLGASTGRVFFDQLVRQTNVTKDSLKLLLADSFDESVCSNALDFFRFPLSLEEPHTNLNAYLDQTLIPDVWRDAAYFILDQLEQNIPNFVKAEMGLFAVSERREMIYESMDAQYLLSLVKSSMLSCRNVIGLREVEFILDEFIALGASMMRRPYRRMSSHEVMLNVTGILYSDRPRTQHGVLPTDSRSLLVCRRDYVFGSVHAVRMGSEPGVMFLSSFGIRAFVSVNSFPDSMKDELFQCIEEASTDPRAERPVWMRRGCPIQGIVTNCLWSRCELAVTWCPQREGQRITTIRRPLFAASHDAESSVNSVKTVALQRSALKYSRKISSHPLFRDVSPNEISEMLRERKIGEVLFCISTRNEKPVCAIKISHLQSSNWEVEEKRKPNGSIYFEVHDRIEGSSLSYDDADELISKFVNPMIELVHGIRRHRRFIKNYEDVSNQLAERARFESTFPYAFTEVQGKRPYRILIGGTKKNREFELHVTNQSVYVHLPLPSNGKMVRKWVKCRNAEHVSAVVKTYVSGLSGMKPAEE</sequence>
<dbReference type="InterPro" id="IPR035420">
    <property type="entry name" value="Spt6_SH2"/>
</dbReference>
<dbReference type="SUPFAM" id="SSF53098">
    <property type="entry name" value="Ribonuclease H-like"/>
    <property type="match status" value="1"/>
</dbReference>
<dbReference type="Gene3D" id="3.30.420.140">
    <property type="entry name" value="YqgF/RNase H-like domain"/>
    <property type="match status" value="1"/>
</dbReference>
<evidence type="ECO:0000259" key="2">
    <source>
        <dbReference type="Pfam" id="PF16921"/>
    </source>
</evidence>
<dbReference type="InterPro" id="IPR023323">
    <property type="entry name" value="Tex-like_dom_sf"/>
</dbReference>
<accession>A0A7G2CPF4</accession>
<dbReference type="AlphaFoldDB" id="A0A7G2CPF4"/>
<dbReference type="GO" id="GO:0031491">
    <property type="term" value="F:nucleosome binding"/>
    <property type="evidence" value="ECO:0007669"/>
    <property type="project" value="TreeGrafter"/>
</dbReference>
<dbReference type="InterPro" id="IPR012337">
    <property type="entry name" value="RNaseH-like_sf"/>
</dbReference>
<dbReference type="GO" id="GO:0042393">
    <property type="term" value="F:histone binding"/>
    <property type="evidence" value="ECO:0007669"/>
    <property type="project" value="TreeGrafter"/>
</dbReference>
<evidence type="ECO:0000313" key="3">
    <source>
        <dbReference type="EMBL" id="CAD2221385.1"/>
    </source>
</evidence>
<gene>
    <name evidence="3" type="ORF">ADEAN_000891700</name>
</gene>
<evidence type="ECO:0000259" key="1">
    <source>
        <dbReference type="Pfam" id="PF14633"/>
    </source>
</evidence>
<dbReference type="Gene3D" id="3.30.505.10">
    <property type="entry name" value="SH2 domain"/>
    <property type="match status" value="1"/>
</dbReference>
<dbReference type="Proteomes" id="UP000515908">
    <property type="component" value="Chromosome 21"/>
</dbReference>
<dbReference type="GO" id="GO:0140673">
    <property type="term" value="P:transcription elongation-coupled chromatin remodeling"/>
    <property type="evidence" value="ECO:0007669"/>
    <property type="project" value="InterPro"/>
</dbReference>
<organism evidence="3 4">
    <name type="scientific">Angomonas deanei</name>
    <dbReference type="NCBI Taxonomy" id="59799"/>
    <lineage>
        <taxon>Eukaryota</taxon>
        <taxon>Discoba</taxon>
        <taxon>Euglenozoa</taxon>
        <taxon>Kinetoplastea</taxon>
        <taxon>Metakinetoplastina</taxon>
        <taxon>Trypanosomatida</taxon>
        <taxon>Trypanosomatidae</taxon>
        <taxon>Strigomonadinae</taxon>
        <taxon>Angomonas</taxon>
    </lineage>
</organism>
<evidence type="ECO:0000313" key="4">
    <source>
        <dbReference type="Proteomes" id="UP000515908"/>
    </source>
</evidence>
<dbReference type="GO" id="GO:0008023">
    <property type="term" value="C:transcription elongation factor complex"/>
    <property type="evidence" value="ECO:0007669"/>
    <property type="project" value="TreeGrafter"/>
</dbReference>
<feature type="domain" description="Spt6 SH2" evidence="1">
    <location>
        <begin position="924"/>
        <end position="1084"/>
    </location>
</feature>
<dbReference type="OrthoDB" id="278567at2759"/>
<name>A0A7G2CPF4_9TRYP</name>
<dbReference type="GO" id="GO:0034728">
    <property type="term" value="P:nucleosome organization"/>
    <property type="evidence" value="ECO:0007669"/>
    <property type="project" value="TreeGrafter"/>
</dbReference>
<dbReference type="InterPro" id="IPR017072">
    <property type="entry name" value="TF_Spt6"/>
</dbReference>
<dbReference type="Gene3D" id="1.10.3500.10">
    <property type="entry name" value="Tex N-terminal region-like"/>
    <property type="match status" value="1"/>
</dbReference>
<dbReference type="Pfam" id="PF16921">
    <property type="entry name" value="Tex_YqgF"/>
    <property type="match status" value="1"/>
</dbReference>
<protein>
    <submittedName>
        <fullName evidence="3">Tex protein YqgF-like domain/SH2 domain containing protein, putative</fullName>
    </submittedName>
</protein>
<dbReference type="InterPro" id="IPR036860">
    <property type="entry name" value="SH2_dom_sf"/>
</dbReference>
<dbReference type="InterPro" id="IPR032639">
    <property type="entry name" value="Tex_YqgF"/>
</dbReference>
<reference evidence="3 4" key="1">
    <citation type="submission" date="2020-08" db="EMBL/GenBank/DDBJ databases">
        <authorList>
            <person name="Newling K."/>
            <person name="Davey J."/>
            <person name="Forrester S."/>
        </authorList>
    </citation>
    <scope>NUCLEOTIDE SEQUENCE [LARGE SCALE GENOMIC DNA]</scope>
    <source>
        <strain evidence="4">Crithidia deanei Carvalho (ATCC PRA-265)</strain>
    </source>
</reference>
<dbReference type="PANTHER" id="PTHR10145">
    <property type="entry name" value="TRANSCRIPTION ELONGATION FACTOR SPT6"/>
    <property type="match status" value="1"/>
</dbReference>
<dbReference type="PANTHER" id="PTHR10145:SF6">
    <property type="entry name" value="TRANSCRIPTION ELONGATION FACTOR SPT6"/>
    <property type="match status" value="1"/>
</dbReference>
<proteinExistence type="predicted"/>
<dbReference type="EMBL" id="LR877165">
    <property type="protein sequence ID" value="CAD2221385.1"/>
    <property type="molecule type" value="Genomic_DNA"/>
</dbReference>
<dbReference type="Pfam" id="PF14633">
    <property type="entry name" value="SH2_2"/>
    <property type="match status" value="1"/>
</dbReference>
<feature type="domain" description="Tex protein YqgF-like" evidence="2">
    <location>
        <begin position="425"/>
        <end position="539"/>
    </location>
</feature>